<keyword evidence="3" id="KW-1185">Reference proteome</keyword>
<feature type="region of interest" description="Disordered" evidence="1">
    <location>
        <begin position="287"/>
        <end position="375"/>
    </location>
</feature>
<accession>A0A9P5TTG5</accession>
<feature type="region of interest" description="Disordered" evidence="1">
    <location>
        <begin position="223"/>
        <end position="255"/>
    </location>
</feature>
<organism evidence="2 3">
    <name type="scientific">Gymnopilus junonius</name>
    <name type="common">Spectacular rustgill mushroom</name>
    <name type="synonym">Gymnopilus spectabilis subsp. junonius</name>
    <dbReference type="NCBI Taxonomy" id="109634"/>
    <lineage>
        <taxon>Eukaryota</taxon>
        <taxon>Fungi</taxon>
        <taxon>Dikarya</taxon>
        <taxon>Basidiomycota</taxon>
        <taxon>Agaricomycotina</taxon>
        <taxon>Agaricomycetes</taxon>
        <taxon>Agaricomycetidae</taxon>
        <taxon>Agaricales</taxon>
        <taxon>Agaricineae</taxon>
        <taxon>Hymenogastraceae</taxon>
        <taxon>Gymnopilus</taxon>
    </lineage>
</organism>
<gene>
    <name evidence="2" type="ORF">CPB84DRAFT_1762674</name>
</gene>
<evidence type="ECO:0000256" key="1">
    <source>
        <dbReference type="SAM" id="MobiDB-lite"/>
    </source>
</evidence>
<sequence length="375" mass="41371">MSCYPFIDCVDDRHFRVDLPGNRTMDTSWSIQHPSTPHISLPLFYFNEQCNDILTAVTMPSPPFAGQANFINQSIPDTAFMYAAGVSDQVVSDGSYLVDPVTESPLSSMTSVNDTSPLPPVSATYHGTAPSLATLQSHRDQYPFAISSRLHNGEIEINQNPGFGQSFGGHTICSEEPSIERHEDHLQGPGQRLPFRPRVLYDVIRRPSGPSPGHPRWLAERSMHRAPSLQKIEGPRSPSPPTSNGESGDHSEERNEHRNRYFPLAAEDRWAIAFPDLMKEIIARNSRRSSKAYRANPHPPKPTVSKGSPGNSSGLKRKRAVDTKSTTSTAPPAPALLPQAKKRRTASGEMSGLQMGPQENVKTPKDDHIPKFVKN</sequence>
<comment type="caution">
    <text evidence="2">The sequence shown here is derived from an EMBL/GenBank/DDBJ whole genome shotgun (WGS) entry which is preliminary data.</text>
</comment>
<evidence type="ECO:0000313" key="3">
    <source>
        <dbReference type="Proteomes" id="UP000724874"/>
    </source>
</evidence>
<feature type="compositionally biased region" description="Basic and acidic residues" evidence="1">
    <location>
        <begin position="362"/>
        <end position="375"/>
    </location>
</feature>
<feature type="compositionally biased region" description="Polar residues" evidence="1">
    <location>
        <begin position="305"/>
        <end position="314"/>
    </location>
</feature>
<name>A0A9P5TTG5_GYMJU</name>
<reference evidence="2" key="1">
    <citation type="submission" date="2020-11" db="EMBL/GenBank/DDBJ databases">
        <authorList>
            <consortium name="DOE Joint Genome Institute"/>
            <person name="Ahrendt S."/>
            <person name="Riley R."/>
            <person name="Andreopoulos W."/>
            <person name="LaButti K."/>
            <person name="Pangilinan J."/>
            <person name="Ruiz-duenas F.J."/>
            <person name="Barrasa J.M."/>
            <person name="Sanchez-Garcia M."/>
            <person name="Camarero S."/>
            <person name="Miyauchi S."/>
            <person name="Serrano A."/>
            <person name="Linde D."/>
            <person name="Babiker R."/>
            <person name="Drula E."/>
            <person name="Ayuso-Fernandez I."/>
            <person name="Pacheco R."/>
            <person name="Padilla G."/>
            <person name="Ferreira P."/>
            <person name="Barriuso J."/>
            <person name="Kellner H."/>
            <person name="Castanera R."/>
            <person name="Alfaro M."/>
            <person name="Ramirez L."/>
            <person name="Pisabarro A.G."/>
            <person name="Kuo A."/>
            <person name="Tritt A."/>
            <person name="Lipzen A."/>
            <person name="He G."/>
            <person name="Yan M."/>
            <person name="Ng V."/>
            <person name="Cullen D."/>
            <person name="Martin F."/>
            <person name="Rosso M.-N."/>
            <person name="Henrissat B."/>
            <person name="Hibbett D."/>
            <person name="Martinez A.T."/>
            <person name="Grigoriev I.V."/>
        </authorList>
    </citation>
    <scope>NUCLEOTIDE SEQUENCE</scope>
    <source>
        <strain evidence="2">AH 44721</strain>
    </source>
</reference>
<evidence type="ECO:0000313" key="2">
    <source>
        <dbReference type="EMBL" id="KAF8910895.1"/>
    </source>
</evidence>
<dbReference type="Proteomes" id="UP000724874">
    <property type="component" value="Unassembled WGS sequence"/>
</dbReference>
<protein>
    <submittedName>
        <fullName evidence="2">Uncharacterized protein</fullName>
    </submittedName>
</protein>
<dbReference type="AlphaFoldDB" id="A0A9P5TTG5"/>
<proteinExistence type="predicted"/>
<dbReference type="EMBL" id="JADNYJ010000005">
    <property type="protein sequence ID" value="KAF8910895.1"/>
    <property type="molecule type" value="Genomic_DNA"/>
</dbReference>